<dbReference type="SUPFAM" id="SSF51011">
    <property type="entry name" value="Glycosyl hydrolase domain"/>
    <property type="match status" value="1"/>
</dbReference>
<evidence type="ECO:0000313" key="9">
    <source>
        <dbReference type="EMBL" id="TDC48033.1"/>
    </source>
</evidence>
<dbReference type="GO" id="GO:0046373">
    <property type="term" value="P:L-arabinose metabolic process"/>
    <property type="evidence" value="ECO:0007669"/>
    <property type="project" value="InterPro"/>
</dbReference>
<dbReference type="Pfam" id="PF22848">
    <property type="entry name" value="ASD1_dom"/>
    <property type="match status" value="1"/>
</dbReference>
<dbReference type="OrthoDB" id="9758333at2"/>
<evidence type="ECO:0000259" key="8">
    <source>
        <dbReference type="SMART" id="SM00813"/>
    </source>
</evidence>
<evidence type="ECO:0000256" key="3">
    <source>
        <dbReference type="ARBA" id="ARBA00011165"/>
    </source>
</evidence>
<dbReference type="EMBL" id="SMKL01000063">
    <property type="protein sequence ID" value="TDC48033.1"/>
    <property type="molecule type" value="Genomic_DNA"/>
</dbReference>
<protein>
    <recommendedName>
        <fullName evidence="4">non-reducing end alpha-L-arabinofuranosidase</fullName>
        <ecNumber evidence="4">3.2.1.55</ecNumber>
    </recommendedName>
</protein>
<comment type="similarity">
    <text evidence="2">Belongs to the glycosyl hydrolase 51 family.</text>
</comment>
<comment type="subunit">
    <text evidence="3">Homohexamer; trimer of dimers.</text>
</comment>
<dbReference type="PANTHER" id="PTHR43576:SF2">
    <property type="entry name" value="INTRACELLULAR EXO-ALPHA-L-ARABINOFURANOSIDASE 2"/>
    <property type="match status" value="1"/>
</dbReference>
<dbReference type="EC" id="3.2.1.55" evidence="4"/>
<dbReference type="InterPro" id="IPR055235">
    <property type="entry name" value="ASD1_cat"/>
</dbReference>
<dbReference type="AlphaFoldDB" id="A0A4R4RHV5"/>
<evidence type="ECO:0000256" key="4">
    <source>
        <dbReference type="ARBA" id="ARBA00012670"/>
    </source>
</evidence>
<sequence length="752" mass="81188">MTQVEADTTALRADVHPLLGYQRTTSRETVVTLDLGTTGPRIPAEVLGNFFEHMSYATLGGVCAELVLNPAFSREHHLGDEQRAELAANARTLVALYTSGGDPTAVAEHWVSSPLASGFGIALLDDDSADGLPLGWSRIGPPGVATPAVGRLGGAVRLAASTADGDLGTVALDDVPAGVRQGVFLPVRRCHEYDVSVWLRTRRDDPAAGSVEVGIRRRLPGPDGAHRVGEVLVRARARVEARGWQRVDLRLMVPAGAVARGEPVDFFVRWLSDEATTADLLVDRVSLLPSDHLDGFDPDVVELMRRSTIPQLRWPGGNFVSHHHWRDAVGPVEDRPVYPNHAWGGLEHHLVGTDEYLRLAELVGFTPHITVNSGTGTPEEAAAWVEYCNGPVTTPMGALRAANGHPEPYDVRVWEVGNENFGAWQGGYVGSTENAARFARFAAAMRAASPVPLTLLACGNWFDFADLDERYDHVHADHEWHDELLRLAPDDIDLVSLHCLPANDRLLERLSDAEAHEALIGQIVTAERRFVPELLARCDTATAGSGRRPIGIAVTEWGVLGLHPNRQMVENFGAVVYGGTFLNFVMRSADRIPMASPNGFMHGGAIKKAGGRVYTDPQFDLIQYYADFAGAVPLRCELKGPGFDVTQPVDLGAPEQDVPYVDVLAVRSAAGGLALAVVNRHLTETLPVRIELGATASAAAARVSTLAHPDITARATPADPAPFPLAERDEPIEDGRLRLALPPFSVTWARMP</sequence>
<comment type="catalytic activity">
    <reaction evidence="1">
        <text>Hydrolysis of terminal non-reducing alpha-L-arabinofuranoside residues in alpha-L-arabinosides.</text>
        <dbReference type="EC" id="3.2.1.55"/>
    </reaction>
</comment>
<evidence type="ECO:0000256" key="6">
    <source>
        <dbReference type="ARBA" id="ARBA00023277"/>
    </source>
</evidence>
<dbReference type="InterPro" id="IPR013780">
    <property type="entry name" value="Glyco_hydro_b"/>
</dbReference>
<dbReference type="GO" id="GO:0046556">
    <property type="term" value="F:alpha-L-arabinofuranosidase activity"/>
    <property type="evidence" value="ECO:0007669"/>
    <property type="project" value="UniProtKB-EC"/>
</dbReference>
<keyword evidence="5" id="KW-0378">Hydrolase</keyword>
<evidence type="ECO:0000256" key="7">
    <source>
        <dbReference type="ARBA" id="ARBA00023295"/>
    </source>
</evidence>
<dbReference type="SUPFAM" id="SSF51445">
    <property type="entry name" value="(Trans)glycosidases"/>
    <property type="match status" value="1"/>
</dbReference>
<evidence type="ECO:0000256" key="2">
    <source>
        <dbReference type="ARBA" id="ARBA00007186"/>
    </source>
</evidence>
<evidence type="ECO:0000313" key="10">
    <source>
        <dbReference type="Proteomes" id="UP000295621"/>
    </source>
</evidence>
<gene>
    <name evidence="9" type="ORF">E1212_22425</name>
</gene>
<keyword evidence="10" id="KW-1185">Reference proteome</keyword>
<keyword evidence="7" id="KW-0326">Glycosidase</keyword>
<dbReference type="Pfam" id="PF06964">
    <property type="entry name" value="Alpha-L-AF_C"/>
    <property type="match status" value="1"/>
</dbReference>
<accession>A0A4R4RHV5</accession>
<proteinExistence type="inferred from homology"/>
<dbReference type="Gene3D" id="3.20.20.80">
    <property type="entry name" value="Glycosidases"/>
    <property type="match status" value="1"/>
</dbReference>
<evidence type="ECO:0000256" key="1">
    <source>
        <dbReference type="ARBA" id="ARBA00001462"/>
    </source>
</evidence>
<dbReference type="InterPro" id="IPR010720">
    <property type="entry name" value="Alpha-L-AF_C"/>
</dbReference>
<reference evidence="9 10" key="1">
    <citation type="submission" date="2019-02" db="EMBL/GenBank/DDBJ databases">
        <title>Draft genome sequences of novel Actinobacteria.</title>
        <authorList>
            <person name="Sahin N."/>
            <person name="Ay H."/>
            <person name="Saygin H."/>
        </authorList>
    </citation>
    <scope>NUCLEOTIDE SEQUENCE [LARGE SCALE GENOMIC DNA]</scope>
    <source>
        <strain evidence="9 10">KC603</strain>
    </source>
</reference>
<evidence type="ECO:0000256" key="5">
    <source>
        <dbReference type="ARBA" id="ARBA00022801"/>
    </source>
</evidence>
<name>A0A4R4RHV5_9ACTN</name>
<dbReference type="PANTHER" id="PTHR43576">
    <property type="entry name" value="ALPHA-L-ARABINOFURANOSIDASE C-RELATED"/>
    <property type="match status" value="1"/>
</dbReference>
<dbReference type="Gene3D" id="2.60.40.1180">
    <property type="entry name" value="Golgi alpha-mannosidase II"/>
    <property type="match status" value="1"/>
</dbReference>
<dbReference type="Proteomes" id="UP000295621">
    <property type="component" value="Unassembled WGS sequence"/>
</dbReference>
<feature type="domain" description="Alpha-L-arabinofuranosidase C-terminal" evidence="8">
    <location>
        <begin position="555"/>
        <end position="745"/>
    </location>
</feature>
<keyword evidence="6" id="KW-0119">Carbohydrate metabolism</keyword>
<dbReference type="SMART" id="SM00813">
    <property type="entry name" value="Alpha-L-AF_C"/>
    <property type="match status" value="1"/>
</dbReference>
<comment type="caution">
    <text evidence="9">The sequence shown here is derived from an EMBL/GenBank/DDBJ whole genome shotgun (WGS) entry which is preliminary data.</text>
</comment>
<dbReference type="RefSeq" id="WP_131986588.1">
    <property type="nucleotide sequence ID" value="NZ_SMKL01000063.1"/>
</dbReference>
<organism evidence="9 10">
    <name type="scientific">Jiangella ureilytica</name>
    <dbReference type="NCBI Taxonomy" id="2530374"/>
    <lineage>
        <taxon>Bacteria</taxon>
        <taxon>Bacillati</taxon>
        <taxon>Actinomycetota</taxon>
        <taxon>Actinomycetes</taxon>
        <taxon>Jiangellales</taxon>
        <taxon>Jiangellaceae</taxon>
        <taxon>Jiangella</taxon>
    </lineage>
</organism>
<dbReference type="GO" id="GO:0000272">
    <property type="term" value="P:polysaccharide catabolic process"/>
    <property type="evidence" value="ECO:0007669"/>
    <property type="project" value="TreeGrafter"/>
</dbReference>
<dbReference type="InterPro" id="IPR017853">
    <property type="entry name" value="GH"/>
</dbReference>